<organism evidence="2 3">
    <name type="scientific">Microbispora rosea</name>
    <dbReference type="NCBI Taxonomy" id="58117"/>
    <lineage>
        <taxon>Bacteria</taxon>
        <taxon>Bacillati</taxon>
        <taxon>Actinomycetota</taxon>
        <taxon>Actinomycetes</taxon>
        <taxon>Streptosporangiales</taxon>
        <taxon>Streptosporangiaceae</taxon>
        <taxon>Microbispora</taxon>
    </lineage>
</organism>
<dbReference type="AlphaFoldDB" id="A0A1N6Z8L0"/>
<reference evidence="3" key="1">
    <citation type="submission" date="2017-01" db="EMBL/GenBank/DDBJ databases">
        <authorList>
            <person name="Varghese N."/>
            <person name="Submissions S."/>
        </authorList>
    </citation>
    <scope>NUCLEOTIDE SEQUENCE [LARGE SCALE GENOMIC DNA]</scope>
    <source>
        <strain evidence="3">ATCC 12950</strain>
    </source>
</reference>
<sequence length="323" mass="36020">MTPVHATFGEVAAERRIASVPLSHVSVELGHLYMEDYEAGPDRLREQFRRVAPWLATVRSLWQERVPGGRARVSTCFLVDDYFSRFSTPAELVPMVLEAAAEHDLSIDYLARESACAQFEDAQSGGVELARLVEDRLVDDPPPETDGSRPPVKETGWLCNGSRSPRTAPMQAMGKTRPWEPPAQNAKRGHSIFVDVELWDEKGPRRTWSCPFLAAVWQLLRLGLLRSDGQVPLPPVALDGGWPRDWDGLPAVVRLNPQAAPFSAYTTLSVLSPRFLPVELAVRTILSQVAVDDEVLRQVATRSESEGVRLEEELVDRISYVFV</sequence>
<feature type="region of interest" description="Disordered" evidence="1">
    <location>
        <begin position="137"/>
        <end position="185"/>
    </location>
</feature>
<protein>
    <submittedName>
        <fullName evidence="2">Uncharacterized protein</fullName>
    </submittedName>
</protein>
<dbReference type="RefSeq" id="WP_030505540.1">
    <property type="nucleotide sequence ID" value="NZ_FTNI01000007.1"/>
</dbReference>
<dbReference type="STRING" id="58117.SAMN05421833_10737"/>
<evidence type="ECO:0000313" key="3">
    <source>
        <dbReference type="Proteomes" id="UP000186096"/>
    </source>
</evidence>
<name>A0A1N6Z8L0_9ACTN</name>
<dbReference type="InterPro" id="IPR049747">
    <property type="entry name" value="SCO2522-like"/>
</dbReference>
<accession>A0A1N6Z8L0</accession>
<gene>
    <name evidence="2" type="ORF">SAMN05421833_10737</name>
</gene>
<dbReference type="EMBL" id="FTNI01000007">
    <property type="protein sequence ID" value="SIR23137.1"/>
    <property type="molecule type" value="Genomic_DNA"/>
</dbReference>
<evidence type="ECO:0000256" key="1">
    <source>
        <dbReference type="SAM" id="MobiDB-lite"/>
    </source>
</evidence>
<dbReference type="Proteomes" id="UP000186096">
    <property type="component" value="Unassembled WGS sequence"/>
</dbReference>
<dbReference type="NCBIfam" id="NF040566">
    <property type="entry name" value="SCO2522_fam"/>
    <property type="match status" value="1"/>
</dbReference>
<keyword evidence="3" id="KW-1185">Reference proteome</keyword>
<proteinExistence type="predicted"/>
<evidence type="ECO:0000313" key="2">
    <source>
        <dbReference type="EMBL" id="SIR23137.1"/>
    </source>
</evidence>